<dbReference type="OrthoDB" id="426293at2759"/>
<dbReference type="PANTHER" id="PTHR45743:SF2">
    <property type="entry name" value="POTASSIUM CHANNEL AKT1"/>
    <property type="match status" value="1"/>
</dbReference>
<name>A0A6G1BL22_9ORYZ</name>
<comment type="caution">
    <text evidence="7">The sequence shown here is derived from an EMBL/GenBank/DDBJ whole genome shotgun (WGS) entry which is preliminary data.</text>
</comment>
<dbReference type="EMBL" id="SPHZ02000012">
    <property type="protein sequence ID" value="KAF0888606.1"/>
    <property type="molecule type" value="Genomic_DNA"/>
</dbReference>
<evidence type="ECO:0000256" key="3">
    <source>
        <dbReference type="ARBA" id="ARBA00022882"/>
    </source>
</evidence>
<evidence type="ECO:0000256" key="6">
    <source>
        <dbReference type="SAM" id="Phobius"/>
    </source>
</evidence>
<dbReference type="InterPro" id="IPR045319">
    <property type="entry name" value="KAT/AKT"/>
</dbReference>
<accession>A0A6G1BL22</accession>
<evidence type="ECO:0000256" key="1">
    <source>
        <dbReference type="ARBA" id="ARBA00022538"/>
    </source>
</evidence>
<keyword evidence="2" id="KW-0631">Potassium channel</keyword>
<feature type="transmembrane region" description="Helical" evidence="6">
    <location>
        <begin position="138"/>
        <end position="156"/>
    </location>
</feature>
<evidence type="ECO:0000313" key="8">
    <source>
        <dbReference type="Proteomes" id="UP000479710"/>
    </source>
</evidence>
<feature type="transmembrane region" description="Helical" evidence="6">
    <location>
        <begin position="98"/>
        <end position="118"/>
    </location>
</feature>
<keyword evidence="5" id="KW-0407">Ion channel</keyword>
<dbReference type="GO" id="GO:0034702">
    <property type="term" value="C:monoatomic ion channel complex"/>
    <property type="evidence" value="ECO:0007669"/>
    <property type="project" value="UniProtKB-KW"/>
</dbReference>
<keyword evidence="6" id="KW-0812">Transmembrane</keyword>
<evidence type="ECO:0000313" key="7">
    <source>
        <dbReference type="EMBL" id="KAF0888606.1"/>
    </source>
</evidence>
<keyword evidence="3" id="KW-0406">Ion transport</keyword>
<keyword evidence="4" id="KW-0630">Potassium</keyword>
<keyword evidence="6" id="KW-0472">Membrane</keyword>
<evidence type="ECO:0000256" key="2">
    <source>
        <dbReference type="ARBA" id="ARBA00022826"/>
    </source>
</evidence>
<keyword evidence="3" id="KW-0851">Voltage-gated channel</keyword>
<organism evidence="7 8">
    <name type="scientific">Oryza meyeriana var. granulata</name>
    <dbReference type="NCBI Taxonomy" id="110450"/>
    <lineage>
        <taxon>Eukaryota</taxon>
        <taxon>Viridiplantae</taxon>
        <taxon>Streptophyta</taxon>
        <taxon>Embryophyta</taxon>
        <taxon>Tracheophyta</taxon>
        <taxon>Spermatophyta</taxon>
        <taxon>Magnoliopsida</taxon>
        <taxon>Liliopsida</taxon>
        <taxon>Poales</taxon>
        <taxon>Poaceae</taxon>
        <taxon>BOP clade</taxon>
        <taxon>Oryzoideae</taxon>
        <taxon>Oryzeae</taxon>
        <taxon>Oryzinae</taxon>
        <taxon>Oryza</taxon>
        <taxon>Oryza meyeriana</taxon>
    </lineage>
</organism>
<keyword evidence="3" id="KW-0813">Transport</keyword>
<reference evidence="7 8" key="1">
    <citation type="submission" date="2019-11" db="EMBL/GenBank/DDBJ databases">
        <title>Whole genome sequence of Oryza granulata.</title>
        <authorList>
            <person name="Li W."/>
        </authorList>
    </citation>
    <scope>NUCLEOTIDE SEQUENCE [LARGE SCALE GENOMIC DNA]</scope>
    <source>
        <strain evidence="8">cv. Menghai</strain>
        <tissue evidence="7">Leaf</tissue>
    </source>
</reference>
<dbReference type="AlphaFoldDB" id="A0A6G1BL22"/>
<dbReference type="GO" id="GO:0005249">
    <property type="term" value="F:voltage-gated potassium channel activity"/>
    <property type="evidence" value="ECO:0007669"/>
    <property type="project" value="InterPro"/>
</dbReference>
<evidence type="ECO:0008006" key="9">
    <source>
        <dbReference type="Google" id="ProtNLM"/>
    </source>
</evidence>
<keyword evidence="8" id="KW-1185">Reference proteome</keyword>
<dbReference type="PANTHER" id="PTHR45743">
    <property type="entry name" value="POTASSIUM CHANNEL AKT1"/>
    <property type="match status" value="1"/>
</dbReference>
<evidence type="ECO:0000256" key="5">
    <source>
        <dbReference type="ARBA" id="ARBA00023303"/>
    </source>
</evidence>
<gene>
    <name evidence="7" type="ORF">E2562_016073</name>
</gene>
<proteinExistence type="predicted"/>
<sequence>MDLTALRFTLAKGAPVENLVILGFLLELIVLELINRILGLLDRIPEPPGDDLLHAFSADVAIKDIIASSRRTPSSCSWSTLRGSSPFKFGFYLKPTGAFSVVDNVINAFFAVIIFIAYTDHKSYLLHDNPHKISWHYTTTWFILNVISTIPTKLACRILPSALRSYSFFGMLHL</sequence>
<dbReference type="Proteomes" id="UP000479710">
    <property type="component" value="Unassembled WGS sequence"/>
</dbReference>
<keyword evidence="1" id="KW-0633">Potassium transport</keyword>
<evidence type="ECO:0000256" key="4">
    <source>
        <dbReference type="ARBA" id="ARBA00022958"/>
    </source>
</evidence>
<keyword evidence="6" id="KW-1133">Transmembrane helix</keyword>
<protein>
    <recommendedName>
        <fullName evidence="9">Ion transport domain-containing protein</fullName>
    </recommendedName>
</protein>